<feature type="region of interest" description="Disordered" evidence="1">
    <location>
        <begin position="31"/>
        <end position="100"/>
    </location>
</feature>
<proteinExistence type="predicted"/>
<name>A0A830HU77_9CHLO</name>
<feature type="compositionally biased region" description="Basic and acidic residues" evidence="1">
    <location>
        <begin position="65"/>
        <end position="74"/>
    </location>
</feature>
<comment type="caution">
    <text evidence="2">The sequence shown here is derived from an EMBL/GenBank/DDBJ whole genome shotgun (WGS) entry which is preliminary data.</text>
</comment>
<dbReference type="Proteomes" id="UP000660262">
    <property type="component" value="Unassembled WGS sequence"/>
</dbReference>
<organism evidence="2 3">
    <name type="scientific">Pycnococcus provasolii</name>
    <dbReference type="NCBI Taxonomy" id="41880"/>
    <lineage>
        <taxon>Eukaryota</taxon>
        <taxon>Viridiplantae</taxon>
        <taxon>Chlorophyta</taxon>
        <taxon>Pseudoscourfieldiophyceae</taxon>
        <taxon>Pseudoscourfieldiales</taxon>
        <taxon>Pycnococcaceae</taxon>
        <taxon>Pycnococcus</taxon>
    </lineage>
</organism>
<feature type="compositionally biased region" description="Basic residues" evidence="1">
    <location>
        <begin position="75"/>
        <end position="97"/>
    </location>
</feature>
<keyword evidence="3" id="KW-1185">Reference proteome</keyword>
<sequence length="800" mass="88694">MVESHPGVVQEADTLTKEVVDVLQDLAEVNGATQADDIDEDMDFEGSCEEDDAALADTDNGKGAGRGDSDEEVKRRRHAQLLHRRKQVASASRRYRQRLKEQRLQKEETLKTLERQLQEKAAQLQNVNVAAGLPLSGEPLPMFQNHTQQVLATTRTAANGAHGGPPLPPPPPPPPPPMWRGTLSPTSNVPPPPPPSSQPPVTTTSGANLTGLAGRMLAGETALPAKRAFAETSIPQSSGGAFNAPRLDDFAGIPWRADTTNTKQENAKFEIAFREFKEAYESMTSALFEITSSAECKTGAVVVEYEGEWPVVSNLSNVNPEHIRFLSSLNRARMCKQFLTFAFKASNGPDNPVMPPPKRMPQMPQMPPKPMPQIPQMPQMPQMPQIPQMPQMPQMPPFNSMARQAVYPAPAPAISTLLNSNGAAGGAALPPGFVQSAMAAMPAMQAAATQSPQHFLNYFPPLLPSSHLVQTQEQFTSWLSGLVKTVIDSVTPDTLNTLVQENENTLQGLVNGNNTKEPAGDLAKESESLRRTILETLKLTHAEVSAIPRWYEKFLSRKEEFLYCLRDTMKAQTANEEELIRTQLGIWSTMRKTMLNEFRDICKVSTMATLLQFRSDSYDESQRMYFRVSVHPPSYFLSNEDMTPQGCEHLNIDDPMMVYMKKVLVPLLNEAEDRSLRITDDQMRKIVEIFEQAKDVRDRVLKALVPTRAWLQNDVALARLSSQLCSPEGEGKEPKLLHESGHFVLSRILDYVDQFWDRLLGGASDVTSILTPFQARFVELNTSDRTKLVIAELGLLGPTQ</sequence>
<evidence type="ECO:0000313" key="3">
    <source>
        <dbReference type="Proteomes" id="UP000660262"/>
    </source>
</evidence>
<dbReference type="SUPFAM" id="SSF101447">
    <property type="entry name" value="Formin homology 2 domain (FH2 domain)"/>
    <property type="match status" value="1"/>
</dbReference>
<protein>
    <recommendedName>
        <fullName evidence="4">BZIP domain-containing protein</fullName>
    </recommendedName>
</protein>
<feature type="compositionally biased region" description="Acidic residues" evidence="1">
    <location>
        <begin position="36"/>
        <end position="54"/>
    </location>
</feature>
<dbReference type="EMBL" id="BNJQ01000032">
    <property type="protein sequence ID" value="GHP11006.1"/>
    <property type="molecule type" value="Genomic_DNA"/>
</dbReference>
<feature type="region of interest" description="Disordered" evidence="1">
    <location>
        <begin position="157"/>
        <end position="207"/>
    </location>
</feature>
<evidence type="ECO:0008006" key="4">
    <source>
        <dbReference type="Google" id="ProtNLM"/>
    </source>
</evidence>
<evidence type="ECO:0000256" key="1">
    <source>
        <dbReference type="SAM" id="MobiDB-lite"/>
    </source>
</evidence>
<feature type="compositionally biased region" description="Pro residues" evidence="1">
    <location>
        <begin position="165"/>
        <end position="178"/>
    </location>
</feature>
<reference evidence="2" key="1">
    <citation type="submission" date="2020-10" db="EMBL/GenBank/DDBJ databases">
        <title>Unveiling of a novel bifunctional photoreceptor, Dualchrome1, isolated from a cosmopolitan green alga.</title>
        <authorList>
            <person name="Suzuki S."/>
            <person name="Kawachi M."/>
        </authorList>
    </citation>
    <scope>NUCLEOTIDE SEQUENCE</scope>
    <source>
        <strain evidence="2">NIES 2893</strain>
    </source>
</reference>
<dbReference type="AlphaFoldDB" id="A0A830HU77"/>
<accession>A0A830HU77</accession>
<evidence type="ECO:0000313" key="2">
    <source>
        <dbReference type="EMBL" id="GHP11006.1"/>
    </source>
</evidence>
<feature type="compositionally biased region" description="Pro residues" evidence="1">
    <location>
        <begin position="188"/>
        <end position="198"/>
    </location>
</feature>
<gene>
    <name evidence="2" type="ORF">PPROV_000973600</name>
</gene>